<evidence type="ECO:0000256" key="1">
    <source>
        <dbReference type="SAM" id="SignalP"/>
    </source>
</evidence>
<feature type="signal peptide" evidence="1">
    <location>
        <begin position="1"/>
        <end position="19"/>
    </location>
</feature>
<proteinExistence type="predicted"/>
<gene>
    <name evidence="3" type="ORF">BGE01nite_34170</name>
</gene>
<dbReference type="OrthoDB" id="196767at2"/>
<protein>
    <recommendedName>
        <fullName evidence="2">Rhodanese domain-containing protein</fullName>
    </recommendedName>
</protein>
<sequence length="147" mass="15843">MPRLHLPALLILASLLIAACSPAPVENVRTDPPLIKLPASVKLLAPDDAAALIQSTPNLVILDVREDWEQKKQGRIAGSVWADFLNDKSFTEATAKLKVDQPILIYCAIGGRSKLAAEKLAAKGFTQLSLLNGGLEAWITAQKPVRK</sequence>
<dbReference type="EMBL" id="BKAG01000025">
    <property type="protein sequence ID" value="GEP44126.1"/>
    <property type="molecule type" value="Genomic_DNA"/>
</dbReference>
<name>A0A512MBM1_9BACT</name>
<keyword evidence="4" id="KW-1185">Reference proteome</keyword>
<dbReference type="Pfam" id="PF00581">
    <property type="entry name" value="Rhodanese"/>
    <property type="match status" value="1"/>
</dbReference>
<dbReference type="CDD" id="cd00158">
    <property type="entry name" value="RHOD"/>
    <property type="match status" value="1"/>
</dbReference>
<reference evidence="3 4" key="1">
    <citation type="submission" date="2019-07" db="EMBL/GenBank/DDBJ databases">
        <title>Whole genome shotgun sequence of Brevifollis gellanilyticus NBRC 108608.</title>
        <authorList>
            <person name="Hosoyama A."/>
            <person name="Uohara A."/>
            <person name="Ohji S."/>
            <person name="Ichikawa N."/>
        </authorList>
    </citation>
    <scope>NUCLEOTIDE SEQUENCE [LARGE SCALE GENOMIC DNA]</scope>
    <source>
        <strain evidence="3 4">NBRC 108608</strain>
    </source>
</reference>
<evidence type="ECO:0000313" key="3">
    <source>
        <dbReference type="EMBL" id="GEP44126.1"/>
    </source>
</evidence>
<dbReference type="SMART" id="SM00450">
    <property type="entry name" value="RHOD"/>
    <property type="match status" value="1"/>
</dbReference>
<evidence type="ECO:0000313" key="4">
    <source>
        <dbReference type="Proteomes" id="UP000321577"/>
    </source>
</evidence>
<dbReference type="PROSITE" id="PS50206">
    <property type="entry name" value="RHODANESE_3"/>
    <property type="match status" value="1"/>
</dbReference>
<dbReference type="InterPro" id="IPR001763">
    <property type="entry name" value="Rhodanese-like_dom"/>
</dbReference>
<dbReference type="RefSeq" id="WP_146851748.1">
    <property type="nucleotide sequence ID" value="NZ_BKAG01000025.1"/>
</dbReference>
<comment type="caution">
    <text evidence="3">The sequence shown here is derived from an EMBL/GenBank/DDBJ whole genome shotgun (WGS) entry which is preliminary data.</text>
</comment>
<dbReference type="InterPro" id="IPR036873">
    <property type="entry name" value="Rhodanese-like_dom_sf"/>
</dbReference>
<accession>A0A512MBM1</accession>
<dbReference type="InterPro" id="IPR050229">
    <property type="entry name" value="GlpE_sulfurtransferase"/>
</dbReference>
<organism evidence="3 4">
    <name type="scientific">Brevifollis gellanilyticus</name>
    <dbReference type="NCBI Taxonomy" id="748831"/>
    <lineage>
        <taxon>Bacteria</taxon>
        <taxon>Pseudomonadati</taxon>
        <taxon>Verrucomicrobiota</taxon>
        <taxon>Verrucomicrobiia</taxon>
        <taxon>Verrucomicrobiales</taxon>
        <taxon>Verrucomicrobiaceae</taxon>
    </lineage>
</organism>
<dbReference type="Gene3D" id="3.40.250.10">
    <property type="entry name" value="Rhodanese-like domain"/>
    <property type="match status" value="1"/>
</dbReference>
<feature type="domain" description="Rhodanese" evidence="2">
    <location>
        <begin position="55"/>
        <end position="147"/>
    </location>
</feature>
<keyword evidence="1" id="KW-0732">Signal</keyword>
<dbReference type="SUPFAM" id="SSF52821">
    <property type="entry name" value="Rhodanese/Cell cycle control phosphatase"/>
    <property type="match status" value="1"/>
</dbReference>
<dbReference type="PROSITE" id="PS51257">
    <property type="entry name" value="PROKAR_LIPOPROTEIN"/>
    <property type="match status" value="1"/>
</dbReference>
<dbReference type="PANTHER" id="PTHR43031:SF1">
    <property type="entry name" value="PYRIDINE NUCLEOTIDE-DISULPHIDE OXIDOREDUCTASE"/>
    <property type="match status" value="1"/>
</dbReference>
<feature type="chain" id="PRO_5021982550" description="Rhodanese domain-containing protein" evidence="1">
    <location>
        <begin position="20"/>
        <end position="147"/>
    </location>
</feature>
<dbReference type="AlphaFoldDB" id="A0A512MBM1"/>
<dbReference type="Proteomes" id="UP000321577">
    <property type="component" value="Unassembled WGS sequence"/>
</dbReference>
<evidence type="ECO:0000259" key="2">
    <source>
        <dbReference type="PROSITE" id="PS50206"/>
    </source>
</evidence>
<dbReference type="PANTHER" id="PTHR43031">
    <property type="entry name" value="FAD-DEPENDENT OXIDOREDUCTASE"/>
    <property type="match status" value="1"/>
</dbReference>